<dbReference type="Proteomes" id="UP000259465">
    <property type="component" value="Chromosome"/>
</dbReference>
<proteinExistence type="predicted"/>
<evidence type="ECO:0008006" key="3">
    <source>
        <dbReference type="Google" id="ProtNLM"/>
    </source>
</evidence>
<evidence type="ECO:0000313" key="2">
    <source>
        <dbReference type="Proteomes" id="UP000259465"/>
    </source>
</evidence>
<dbReference type="EMBL" id="CP031968">
    <property type="protein sequence ID" value="AXT47732.1"/>
    <property type="molecule type" value="Genomic_DNA"/>
</dbReference>
<organism evidence="1 2">
    <name type="scientific">Chromobacterium rhizoryzae</name>
    <dbReference type="NCBI Taxonomy" id="1778675"/>
    <lineage>
        <taxon>Bacteria</taxon>
        <taxon>Pseudomonadati</taxon>
        <taxon>Pseudomonadota</taxon>
        <taxon>Betaproteobacteria</taxon>
        <taxon>Neisseriales</taxon>
        <taxon>Chromobacteriaceae</taxon>
        <taxon>Chromobacterium</taxon>
    </lineage>
</organism>
<accession>A0AAD0RSC2</accession>
<name>A0AAD0RSC2_9NEIS</name>
<evidence type="ECO:0000313" key="1">
    <source>
        <dbReference type="EMBL" id="AXT47732.1"/>
    </source>
</evidence>
<dbReference type="RefSeq" id="WP_118268200.1">
    <property type="nucleotide sequence ID" value="NZ_CP031968.1"/>
</dbReference>
<sequence length="157" mass="17235">MIIPSTAAPAADSPLAKPIRAGAFWPDVDPAHARAVMRLDGTVTDERLRHELVVAIASVNGELAEWRQRLQAAGVQRLADVAGEDIDGEPVNLTHWRRAIYATAAAALNERYRSFDSTAEGRRRAEELDQAADDLRRDARWAISDIQSKGRATVDLI</sequence>
<dbReference type="InterPro" id="IPR009225">
    <property type="entry name" value="Phage_head_completion_GpL"/>
</dbReference>
<reference evidence="1 2" key="1">
    <citation type="submission" date="2018-08" db="EMBL/GenBank/DDBJ databases">
        <title>Complete genome sequence of JP2-74.</title>
        <authorList>
            <person name="Wu L."/>
        </authorList>
    </citation>
    <scope>NUCLEOTIDE SEQUENCE [LARGE SCALE GENOMIC DNA]</scope>
    <source>
        <strain evidence="1 2">JP2-74</strain>
    </source>
</reference>
<gene>
    <name evidence="1" type="ORF">D1345_16785</name>
</gene>
<keyword evidence="2" id="KW-1185">Reference proteome</keyword>
<protein>
    <recommendedName>
        <fullName evidence="3">Head completion/stabilization protein</fullName>
    </recommendedName>
</protein>
<dbReference type="KEGG" id="crz:D1345_16785"/>
<dbReference type="Pfam" id="PF05926">
    <property type="entry name" value="Phage_GPL"/>
    <property type="match status" value="1"/>
</dbReference>
<dbReference type="AlphaFoldDB" id="A0AAD0RSC2"/>